<evidence type="ECO:0000256" key="2">
    <source>
        <dbReference type="SAM" id="Phobius"/>
    </source>
</evidence>
<keyword evidence="2" id="KW-1133">Transmembrane helix</keyword>
<keyword evidence="2" id="KW-0812">Transmembrane</keyword>
<feature type="compositionally biased region" description="Pro residues" evidence="1">
    <location>
        <begin position="11"/>
        <end position="20"/>
    </location>
</feature>
<dbReference type="VEuPathDB" id="FungiDB:BDV34DRAFT_116215"/>
<dbReference type="AlphaFoldDB" id="A0A5N6DK80"/>
<name>A0A5N6DK80_ASPPA</name>
<dbReference type="OMA" id="ASIRLIW"/>
<protein>
    <submittedName>
        <fullName evidence="3">Uncharacterized protein</fullName>
    </submittedName>
</protein>
<accession>A0A5N6DK80</accession>
<dbReference type="Proteomes" id="UP000326532">
    <property type="component" value="Unassembled WGS sequence"/>
</dbReference>
<evidence type="ECO:0000313" key="4">
    <source>
        <dbReference type="Proteomes" id="UP000326532"/>
    </source>
</evidence>
<evidence type="ECO:0000256" key="1">
    <source>
        <dbReference type="SAM" id="MobiDB-lite"/>
    </source>
</evidence>
<dbReference type="EMBL" id="ML734979">
    <property type="protein sequence ID" value="KAB8204540.1"/>
    <property type="molecule type" value="Genomic_DNA"/>
</dbReference>
<proteinExistence type="predicted"/>
<feature type="transmembrane region" description="Helical" evidence="2">
    <location>
        <begin position="62"/>
        <end position="81"/>
    </location>
</feature>
<evidence type="ECO:0000313" key="3">
    <source>
        <dbReference type="EMBL" id="KAB8204540.1"/>
    </source>
</evidence>
<feature type="region of interest" description="Disordered" evidence="1">
    <location>
        <begin position="1"/>
        <end position="21"/>
    </location>
</feature>
<sequence length="85" mass="9686">MGTNEKATPPISQPSSPPTPSRTVTILRSIVRSPRALPFLALITLPVRWFWNYMGWRNGGDVAHSLNLGLLILYFIISQYVRRYD</sequence>
<keyword evidence="4" id="KW-1185">Reference proteome</keyword>
<gene>
    <name evidence="3" type="ORF">BDV34DRAFT_116215</name>
</gene>
<reference evidence="3 4" key="1">
    <citation type="submission" date="2019-04" db="EMBL/GenBank/DDBJ databases">
        <title>Fungal friends and foes A comparative genomics study of 23 Aspergillus species from section Flavi.</title>
        <authorList>
            <consortium name="DOE Joint Genome Institute"/>
            <person name="Kjaerbolling I."/>
            <person name="Vesth T.C."/>
            <person name="Frisvad J.C."/>
            <person name="Nybo J.L."/>
            <person name="Theobald S."/>
            <person name="Kildgaard S."/>
            <person name="Petersen T.I."/>
            <person name="Kuo A."/>
            <person name="Sato A."/>
            <person name="Lyhne E.K."/>
            <person name="Kogle M.E."/>
            <person name="Wiebenga A."/>
            <person name="Kun R.S."/>
            <person name="Lubbers R.J."/>
            <person name="Makela M.R."/>
            <person name="Barry K."/>
            <person name="Chovatia M."/>
            <person name="Clum A."/>
            <person name="Daum C."/>
            <person name="Haridas S."/>
            <person name="He G."/>
            <person name="LaButti K."/>
            <person name="Lipzen A."/>
            <person name="Mondo S."/>
            <person name="Pangilinan J."/>
            <person name="Riley R."/>
            <person name="Salamov A."/>
            <person name="Simmons B.A."/>
            <person name="Magnuson J.K."/>
            <person name="Henrissat B."/>
            <person name="Mortensen U.H."/>
            <person name="Larsen T.O."/>
            <person name="De vries R.P."/>
            <person name="Grigoriev I.V."/>
            <person name="Machida M."/>
            <person name="Baker S.E."/>
            <person name="Andersen M.R."/>
        </authorList>
    </citation>
    <scope>NUCLEOTIDE SEQUENCE [LARGE SCALE GENOMIC DNA]</scope>
    <source>
        <strain evidence="3 4">CBS 117618</strain>
    </source>
</reference>
<organism evidence="3 4">
    <name type="scientific">Aspergillus parasiticus</name>
    <dbReference type="NCBI Taxonomy" id="5067"/>
    <lineage>
        <taxon>Eukaryota</taxon>
        <taxon>Fungi</taxon>
        <taxon>Dikarya</taxon>
        <taxon>Ascomycota</taxon>
        <taxon>Pezizomycotina</taxon>
        <taxon>Eurotiomycetes</taxon>
        <taxon>Eurotiomycetidae</taxon>
        <taxon>Eurotiales</taxon>
        <taxon>Aspergillaceae</taxon>
        <taxon>Aspergillus</taxon>
        <taxon>Aspergillus subgen. Circumdati</taxon>
    </lineage>
</organism>
<keyword evidence="2" id="KW-0472">Membrane</keyword>